<sequence>MSSARKLGIALILIVDGVLVVQHQTHRPIFKYVQMLENVDDFLSFPWGRESYLKTIAGMISGPKVPGKVDDHLHTFILQLQQKTKRINRFPLALQLIAFKNISSILDKIHGATDPQTFLQWSPPRLSRHTTLQLSEVIQVERDPDVRICFLN</sequence>
<dbReference type="PANTHER" id="PTHR48449">
    <property type="entry name" value="DUF1985 DOMAIN-CONTAINING PROTEIN"/>
    <property type="match status" value="1"/>
</dbReference>
<evidence type="ECO:0000259" key="2">
    <source>
        <dbReference type="Pfam" id="PF09331"/>
    </source>
</evidence>
<reference evidence="3 4" key="1">
    <citation type="submission" date="2024-04" db="EMBL/GenBank/DDBJ databases">
        <title>Genome assembly C_amara_ONT_v2.</title>
        <authorList>
            <person name="Yant L."/>
            <person name="Moore C."/>
            <person name="Slenker M."/>
        </authorList>
    </citation>
    <scope>NUCLEOTIDE SEQUENCE [LARGE SCALE GENOMIC DNA]</scope>
    <source>
        <tissue evidence="3">Leaf</tissue>
    </source>
</reference>
<comment type="caution">
    <text evidence="3">The sequence shown here is derived from an EMBL/GenBank/DDBJ whole genome shotgun (WGS) entry which is preliminary data.</text>
</comment>
<feature type="signal peptide" evidence="1">
    <location>
        <begin position="1"/>
        <end position="20"/>
    </location>
</feature>
<keyword evidence="4" id="KW-1185">Reference proteome</keyword>
<dbReference type="Proteomes" id="UP001558713">
    <property type="component" value="Unassembled WGS sequence"/>
</dbReference>
<evidence type="ECO:0000256" key="1">
    <source>
        <dbReference type="SAM" id="SignalP"/>
    </source>
</evidence>
<feature type="domain" description="DUF1985" evidence="2">
    <location>
        <begin position="2"/>
        <end position="56"/>
    </location>
</feature>
<dbReference type="PANTHER" id="PTHR48449:SF1">
    <property type="entry name" value="DUF1985 DOMAIN-CONTAINING PROTEIN"/>
    <property type="match status" value="1"/>
</dbReference>
<evidence type="ECO:0000313" key="4">
    <source>
        <dbReference type="Proteomes" id="UP001558713"/>
    </source>
</evidence>
<feature type="chain" id="PRO_5044850038" description="DUF1985 domain-containing protein" evidence="1">
    <location>
        <begin position="21"/>
        <end position="152"/>
    </location>
</feature>
<name>A0ABD1AEC4_CARAN</name>
<accession>A0ABD1AEC4</accession>
<dbReference type="AlphaFoldDB" id="A0ABD1AEC4"/>
<evidence type="ECO:0000313" key="3">
    <source>
        <dbReference type="EMBL" id="KAL1204456.1"/>
    </source>
</evidence>
<organism evidence="3 4">
    <name type="scientific">Cardamine amara subsp. amara</name>
    <dbReference type="NCBI Taxonomy" id="228776"/>
    <lineage>
        <taxon>Eukaryota</taxon>
        <taxon>Viridiplantae</taxon>
        <taxon>Streptophyta</taxon>
        <taxon>Embryophyta</taxon>
        <taxon>Tracheophyta</taxon>
        <taxon>Spermatophyta</taxon>
        <taxon>Magnoliopsida</taxon>
        <taxon>eudicotyledons</taxon>
        <taxon>Gunneridae</taxon>
        <taxon>Pentapetalae</taxon>
        <taxon>rosids</taxon>
        <taxon>malvids</taxon>
        <taxon>Brassicales</taxon>
        <taxon>Brassicaceae</taxon>
        <taxon>Cardamineae</taxon>
        <taxon>Cardamine</taxon>
    </lineage>
</organism>
<keyword evidence="1" id="KW-0732">Signal</keyword>
<dbReference type="EMBL" id="JBANAX010000537">
    <property type="protein sequence ID" value="KAL1204456.1"/>
    <property type="molecule type" value="Genomic_DNA"/>
</dbReference>
<dbReference type="InterPro" id="IPR015410">
    <property type="entry name" value="DUF1985"/>
</dbReference>
<gene>
    <name evidence="3" type="ORF">V5N11_004042</name>
</gene>
<proteinExistence type="predicted"/>
<protein>
    <recommendedName>
        <fullName evidence="2">DUF1985 domain-containing protein</fullName>
    </recommendedName>
</protein>
<dbReference type="Pfam" id="PF09331">
    <property type="entry name" value="DUF1985"/>
    <property type="match status" value="1"/>
</dbReference>